<evidence type="ECO:0000256" key="1">
    <source>
        <dbReference type="SAM" id="MobiDB-lite"/>
    </source>
</evidence>
<protein>
    <submittedName>
        <fullName evidence="2">Uncharacterized protein</fullName>
    </submittedName>
</protein>
<proteinExistence type="predicted"/>
<dbReference type="EMBL" id="VIBQ01000045">
    <property type="protein sequence ID" value="KAB8477463.1"/>
    <property type="molecule type" value="Genomic_DNA"/>
</dbReference>
<organism evidence="2 3">
    <name type="scientific">Carpinus fangiana</name>
    <dbReference type="NCBI Taxonomy" id="176857"/>
    <lineage>
        <taxon>Eukaryota</taxon>
        <taxon>Viridiplantae</taxon>
        <taxon>Streptophyta</taxon>
        <taxon>Embryophyta</taxon>
        <taxon>Tracheophyta</taxon>
        <taxon>Spermatophyta</taxon>
        <taxon>Magnoliopsida</taxon>
        <taxon>eudicotyledons</taxon>
        <taxon>Gunneridae</taxon>
        <taxon>Pentapetalae</taxon>
        <taxon>rosids</taxon>
        <taxon>fabids</taxon>
        <taxon>Fagales</taxon>
        <taxon>Betulaceae</taxon>
        <taxon>Carpinus</taxon>
    </lineage>
</organism>
<keyword evidence="3" id="KW-1185">Reference proteome</keyword>
<sequence length="64" mass="6353">MVPSGASSSEMSSVNQTPPLPAREPQPPAAELAGGFPPAANAGVVPPGITGESSASNYIKNLYS</sequence>
<evidence type="ECO:0000313" key="2">
    <source>
        <dbReference type="EMBL" id="KAB8477463.1"/>
    </source>
</evidence>
<dbReference type="Proteomes" id="UP000327013">
    <property type="component" value="Unassembled WGS sequence"/>
</dbReference>
<comment type="caution">
    <text evidence="2">The sequence shown here is derived from an EMBL/GenBank/DDBJ whole genome shotgun (WGS) entry which is preliminary data.</text>
</comment>
<feature type="compositionally biased region" description="Polar residues" evidence="1">
    <location>
        <begin position="51"/>
        <end position="64"/>
    </location>
</feature>
<feature type="region of interest" description="Disordered" evidence="1">
    <location>
        <begin position="1"/>
        <end position="64"/>
    </location>
</feature>
<feature type="compositionally biased region" description="Pro residues" evidence="1">
    <location>
        <begin position="18"/>
        <end position="28"/>
    </location>
</feature>
<name>A0A5N6L0Q2_9ROSI</name>
<accession>A0A5N6L0Q2</accession>
<evidence type="ECO:0000313" key="3">
    <source>
        <dbReference type="Proteomes" id="UP000327013"/>
    </source>
</evidence>
<gene>
    <name evidence="2" type="ORF">FH972_025329</name>
</gene>
<reference evidence="2 3" key="1">
    <citation type="submission" date="2019-06" db="EMBL/GenBank/DDBJ databases">
        <title>A chromosomal-level reference genome of Carpinus fangiana (Coryloideae, Betulaceae).</title>
        <authorList>
            <person name="Yang X."/>
            <person name="Wang Z."/>
            <person name="Zhang L."/>
            <person name="Hao G."/>
            <person name="Liu J."/>
            <person name="Yang Y."/>
        </authorList>
    </citation>
    <scope>NUCLEOTIDE SEQUENCE [LARGE SCALE GENOMIC DNA]</scope>
    <source>
        <strain evidence="2">Cfa_2016G</strain>
        <tissue evidence="2">Leaf</tissue>
    </source>
</reference>
<feature type="compositionally biased region" description="Low complexity" evidence="1">
    <location>
        <begin position="29"/>
        <end position="48"/>
    </location>
</feature>
<dbReference type="AlphaFoldDB" id="A0A5N6L0Q2"/>
<feature type="compositionally biased region" description="Polar residues" evidence="1">
    <location>
        <begin position="1"/>
        <end position="17"/>
    </location>
</feature>